<gene>
    <name evidence="2" type="ORF">SAMN05216200_102133</name>
</gene>
<proteinExistence type="predicted"/>
<keyword evidence="3" id="KW-1185">Reference proteome</keyword>
<dbReference type="EMBL" id="FRDL01000002">
    <property type="protein sequence ID" value="SHN55484.1"/>
    <property type="molecule type" value="Genomic_DNA"/>
</dbReference>
<feature type="chain" id="PRO_5009929124" evidence="1">
    <location>
        <begin position="30"/>
        <end position="306"/>
    </location>
</feature>
<dbReference type="Proteomes" id="UP000184066">
    <property type="component" value="Unassembled WGS sequence"/>
</dbReference>
<sequence length="306" mass="32546">MPAIRAIRRAILPALAAALTALGPGPAPAQQGGAAPPAPSAPPAARAEALLGAFEGAGDAQGMRIVVEDAGEVPRGRFIDSNGKEAAFEGRWVEGAIEAPLIFDTRALYIRFEGGPLAATLTAIPLDESGAPRADQARRLAFLREGVKPPEQPAGYQDPPARAGGVMDPDVFLISYEFWPPDGVARGWQAIGPRYRTMTRLFPLVLADVLWKLCQAPGATEGLAEALRGQRVDCAALEAEMDRIQRQGLFARWKADVAAERRALTTMARCARGYVVKEEVCRPAARRAAEAAASMRTVADALAAYR</sequence>
<dbReference type="RefSeq" id="WP_072746224.1">
    <property type="nucleotide sequence ID" value="NZ_FOHL01000003.1"/>
</dbReference>
<protein>
    <submittedName>
        <fullName evidence="2">Uncharacterized protein</fullName>
    </submittedName>
</protein>
<dbReference type="OrthoDB" id="7820839at2"/>
<name>A0A1M7SAS6_9RHOB</name>
<dbReference type="STRING" id="1189325.SAMN04488119_103375"/>
<accession>A0A1M7SAS6</accession>
<dbReference type="AlphaFoldDB" id="A0A1M7SAS6"/>
<reference evidence="2 3" key="1">
    <citation type="submission" date="2016-12" db="EMBL/GenBank/DDBJ databases">
        <authorList>
            <person name="Song W.-J."/>
            <person name="Kurnit D.M."/>
        </authorList>
    </citation>
    <scope>NUCLEOTIDE SEQUENCE [LARGE SCALE GENOMIC DNA]</scope>
    <source>
        <strain evidence="2 3">CGMCC 1.10808</strain>
    </source>
</reference>
<keyword evidence="1" id="KW-0732">Signal</keyword>
<evidence type="ECO:0000313" key="3">
    <source>
        <dbReference type="Proteomes" id="UP000184066"/>
    </source>
</evidence>
<organism evidence="2 3">
    <name type="scientific">Oceanicella actignis</name>
    <dbReference type="NCBI Taxonomy" id="1189325"/>
    <lineage>
        <taxon>Bacteria</taxon>
        <taxon>Pseudomonadati</taxon>
        <taxon>Pseudomonadota</taxon>
        <taxon>Alphaproteobacteria</taxon>
        <taxon>Rhodobacterales</taxon>
        <taxon>Paracoccaceae</taxon>
        <taxon>Oceanicella</taxon>
    </lineage>
</organism>
<feature type="signal peptide" evidence="1">
    <location>
        <begin position="1"/>
        <end position="29"/>
    </location>
</feature>
<evidence type="ECO:0000313" key="2">
    <source>
        <dbReference type="EMBL" id="SHN55484.1"/>
    </source>
</evidence>
<evidence type="ECO:0000256" key="1">
    <source>
        <dbReference type="SAM" id="SignalP"/>
    </source>
</evidence>